<dbReference type="PANTHER" id="PTHR42709:SF11">
    <property type="entry name" value="DEDA FAMILY PROTEIN"/>
    <property type="match status" value="1"/>
</dbReference>
<evidence type="ECO:0000256" key="1">
    <source>
        <dbReference type="SAM" id="Phobius"/>
    </source>
</evidence>
<reference evidence="3" key="1">
    <citation type="submission" date="2016-10" db="EMBL/GenBank/DDBJ databases">
        <authorList>
            <person name="de Groot N.N."/>
        </authorList>
    </citation>
    <scope>NUCLEOTIDE SEQUENCE</scope>
</reference>
<accession>A0A1W1D7U9</accession>
<gene>
    <name evidence="3" type="ORF">MNB_SUP05-4-368</name>
</gene>
<dbReference type="PANTHER" id="PTHR42709">
    <property type="entry name" value="ALKALINE PHOSPHATASE LIKE PROTEIN"/>
    <property type="match status" value="1"/>
</dbReference>
<feature type="domain" description="VTT" evidence="2">
    <location>
        <begin position="55"/>
        <end position="155"/>
    </location>
</feature>
<evidence type="ECO:0000259" key="2">
    <source>
        <dbReference type="Pfam" id="PF09335"/>
    </source>
</evidence>
<dbReference type="Pfam" id="PF09335">
    <property type="entry name" value="VTT_dom"/>
    <property type="match status" value="1"/>
</dbReference>
<proteinExistence type="predicted"/>
<feature type="transmembrane region" description="Helical" evidence="1">
    <location>
        <begin position="57"/>
        <end position="85"/>
    </location>
</feature>
<dbReference type="AlphaFoldDB" id="A0A1W1D7U9"/>
<dbReference type="InterPro" id="IPR032816">
    <property type="entry name" value="VTT_dom"/>
</dbReference>
<organism evidence="3">
    <name type="scientific">hydrothermal vent metagenome</name>
    <dbReference type="NCBI Taxonomy" id="652676"/>
    <lineage>
        <taxon>unclassified sequences</taxon>
        <taxon>metagenomes</taxon>
        <taxon>ecological metagenomes</taxon>
    </lineage>
</organism>
<keyword evidence="3" id="KW-0449">Lipoprotein</keyword>
<keyword evidence="1" id="KW-0472">Membrane</keyword>
<protein>
    <submittedName>
        <fullName evidence="3">FIG139438: lipoprotein B</fullName>
    </submittedName>
</protein>
<dbReference type="InterPro" id="IPR051311">
    <property type="entry name" value="DedA_domain"/>
</dbReference>
<keyword evidence="1" id="KW-1133">Transmembrane helix</keyword>
<sequence length="190" mass="21040">MKIFSKLYQKSLDWAQSKFAIYWLAVVSFLESSVLPYPPPDILLAPMALQRTDKAYYFAFIATIFSVLGGLVGYLLGDILLSFLLNYGLIKPVSVDLIKEFFDQYGILVVGIAAFSPIPYKLATISAGSMAMPLLPFIAISLVARGARYYLVAGLVKAYGSACDQWLQKYMDRLGYGLVVLVIFGAWYVG</sequence>
<dbReference type="GO" id="GO:0005886">
    <property type="term" value="C:plasma membrane"/>
    <property type="evidence" value="ECO:0007669"/>
    <property type="project" value="TreeGrafter"/>
</dbReference>
<feature type="transmembrane region" description="Helical" evidence="1">
    <location>
        <begin position="173"/>
        <end position="189"/>
    </location>
</feature>
<dbReference type="EMBL" id="FPHR01000006">
    <property type="protein sequence ID" value="SFV76698.1"/>
    <property type="molecule type" value="Genomic_DNA"/>
</dbReference>
<name>A0A1W1D7U9_9ZZZZ</name>
<evidence type="ECO:0000313" key="3">
    <source>
        <dbReference type="EMBL" id="SFV76698.1"/>
    </source>
</evidence>
<keyword evidence="1" id="KW-0812">Transmembrane</keyword>